<dbReference type="PANTHER" id="PTHR46862">
    <property type="entry name" value="OS07G0661900 PROTEIN"/>
    <property type="match status" value="1"/>
</dbReference>
<reference evidence="2 3" key="1">
    <citation type="submission" date="2019-09" db="EMBL/GenBank/DDBJ databases">
        <title>A chromosome-level genome assembly of the Chinese tupelo Nyssa sinensis.</title>
        <authorList>
            <person name="Yang X."/>
            <person name="Kang M."/>
            <person name="Yang Y."/>
            <person name="Xiong H."/>
            <person name="Wang M."/>
            <person name="Zhang Z."/>
            <person name="Wang Z."/>
            <person name="Wu H."/>
            <person name="Ma T."/>
            <person name="Liu J."/>
            <person name="Xi Z."/>
        </authorList>
    </citation>
    <scope>NUCLEOTIDE SEQUENCE [LARGE SCALE GENOMIC DNA]</scope>
    <source>
        <strain evidence="2">J267</strain>
        <tissue evidence="2">Leaf</tissue>
    </source>
</reference>
<feature type="compositionally biased region" description="Polar residues" evidence="1">
    <location>
        <begin position="121"/>
        <end position="132"/>
    </location>
</feature>
<sequence>MEDKHELSNSPAIDVTALADVSITLRRRLPSVAVHCSYFVALGRRSCVEAIGIFISKQTLNTISRFNGRILSSHPHNYRKVSTITNPISSSFCSPNSHNDPSLLESPKYLIPNLKVNRCIHSNSETNPNNSGHHPELDLHNSEDDGTMNEFLSRFVWIMRGKLSEVYSDTDKKTIDGMLLIIVGKVVSEMEKGGLEEMLGAAVATPSQDFSEDLWRTVWEVSNVVLDDMKKAKKKEKMKGFIQSEEVKEMCRFAGEVGIRGDMLRELRFKWAREKLEESEFYGSLERIREDEARA</sequence>
<feature type="region of interest" description="Disordered" evidence="1">
    <location>
        <begin position="121"/>
        <end position="142"/>
    </location>
</feature>
<dbReference type="PANTHER" id="PTHR46862:SF2">
    <property type="entry name" value="OS02G0611400 PROTEIN"/>
    <property type="match status" value="1"/>
</dbReference>
<accession>A0A5J5B2Y1</accession>
<protein>
    <submittedName>
        <fullName evidence="2">Uncharacterized protein</fullName>
    </submittedName>
</protein>
<dbReference type="OrthoDB" id="185373at2759"/>
<evidence type="ECO:0000313" key="2">
    <source>
        <dbReference type="EMBL" id="KAA8537613.1"/>
    </source>
</evidence>
<dbReference type="EMBL" id="CM018038">
    <property type="protein sequence ID" value="KAA8537613.1"/>
    <property type="molecule type" value="Genomic_DNA"/>
</dbReference>
<evidence type="ECO:0000313" key="3">
    <source>
        <dbReference type="Proteomes" id="UP000325577"/>
    </source>
</evidence>
<organism evidence="2 3">
    <name type="scientific">Nyssa sinensis</name>
    <dbReference type="NCBI Taxonomy" id="561372"/>
    <lineage>
        <taxon>Eukaryota</taxon>
        <taxon>Viridiplantae</taxon>
        <taxon>Streptophyta</taxon>
        <taxon>Embryophyta</taxon>
        <taxon>Tracheophyta</taxon>
        <taxon>Spermatophyta</taxon>
        <taxon>Magnoliopsida</taxon>
        <taxon>eudicotyledons</taxon>
        <taxon>Gunneridae</taxon>
        <taxon>Pentapetalae</taxon>
        <taxon>asterids</taxon>
        <taxon>Cornales</taxon>
        <taxon>Nyssaceae</taxon>
        <taxon>Nyssa</taxon>
    </lineage>
</organism>
<dbReference type="Proteomes" id="UP000325577">
    <property type="component" value="Linkage Group LG15"/>
</dbReference>
<dbReference type="AlphaFoldDB" id="A0A5J5B2Y1"/>
<name>A0A5J5B2Y1_9ASTE</name>
<evidence type="ECO:0000256" key="1">
    <source>
        <dbReference type="SAM" id="MobiDB-lite"/>
    </source>
</evidence>
<feature type="compositionally biased region" description="Basic and acidic residues" evidence="1">
    <location>
        <begin position="133"/>
        <end position="142"/>
    </location>
</feature>
<proteinExistence type="predicted"/>
<gene>
    <name evidence="2" type="ORF">F0562_027221</name>
</gene>
<keyword evidence="3" id="KW-1185">Reference proteome</keyword>